<name>A0A8H4VXV8_9AGAR</name>
<dbReference type="InterPro" id="IPR023359">
    <property type="entry name" value="Dihydro_DH_chainA_dom2"/>
</dbReference>
<keyword evidence="3" id="KW-0285">Flavoprotein</keyword>
<protein>
    <recommendedName>
        <fullName evidence="7">Dihydroorotate oxidase</fullName>
    </recommendedName>
</protein>
<dbReference type="InterPro" id="IPR013785">
    <property type="entry name" value="Aldolase_TIM"/>
</dbReference>
<dbReference type="EMBL" id="JAACJL010000001">
    <property type="protein sequence ID" value="KAF4623909.1"/>
    <property type="molecule type" value="Genomic_DNA"/>
</dbReference>
<dbReference type="GO" id="GO:0044205">
    <property type="term" value="P:'de novo' UMP biosynthetic process"/>
    <property type="evidence" value="ECO:0007669"/>
    <property type="project" value="UniProtKB-UniPathway"/>
</dbReference>
<evidence type="ECO:0000256" key="2">
    <source>
        <dbReference type="ARBA" id="ARBA00004725"/>
    </source>
</evidence>
<comment type="pathway">
    <text evidence="2">Pyrimidine metabolism; UMP biosynthesis via de novo pathway.</text>
</comment>
<reference evidence="9 10" key="1">
    <citation type="submission" date="2019-12" db="EMBL/GenBank/DDBJ databases">
        <authorList>
            <person name="Floudas D."/>
            <person name="Bentzer J."/>
            <person name="Ahren D."/>
            <person name="Johansson T."/>
            <person name="Persson P."/>
            <person name="Tunlid A."/>
        </authorList>
    </citation>
    <scope>NUCLEOTIDE SEQUENCE [LARGE SCALE GENOMIC DNA]</scope>
    <source>
        <strain evidence="9 10">CBS 102.39</strain>
    </source>
</reference>
<dbReference type="PANTHER" id="PTHR48109">
    <property type="entry name" value="DIHYDROOROTATE DEHYDROGENASE (QUINONE), MITOCHONDRIAL-RELATED"/>
    <property type="match status" value="1"/>
</dbReference>
<keyword evidence="10" id="KW-1185">Reference proteome</keyword>
<keyword evidence="4" id="KW-0288">FMN</keyword>
<dbReference type="Gene3D" id="2.30.26.10">
    <property type="entry name" value="Dihydroorotate Dehydrogenase A, chain A, domain 2"/>
    <property type="match status" value="1"/>
</dbReference>
<accession>A0A8H4VXV8</accession>
<dbReference type="Proteomes" id="UP000521872">
    <property type="component" value="Unassembled WGS sequence"/>
</dbReference>
<dbReference type="InterPro" id="IPR005720">
    <property type="entry name" value="Dihydroorotate_DH_cat"/>
</dbReference>
<dbReference type="Pfam" id="PF01180">
    <property type="entry name" value="DHO_dh"/>
    <property type="match status" value="1"/>
</dbReference>
<organism evidence="9 10">
    <name type="scientific">Agrocybe pediades</name>
    <dbReference type="NCBI Taxonomy" id="84607"/>
    <lineage>
        <taxon>Eukaryota</taxon>
        <taxon>Fungi</taxon>
        <taxon>Dikarya</taxon>
        <taxon>Basidiomycota</taxon>
        <taxon>Agaricomycotina</taxon>
        <taxon>Agaricomycetes</taxon>
        <taxon>Agaricomycetidae</taxon>
        <taxon>Agaricales</taxon>
        <taxon>Agaricineae</taxon>
        <taxon>Strophariaceae</taxon>
        <taxon>Agrocybe</taxon>
    </lineage>
</organism>
<dbReference type="Gene3D" id="3.20.20.70">
    <property type="entry name" value="Aldolase class I"/>
    <property type="match status" value="1"/>
</dbReference>
<evidence type="ECO:0000259" key="8">
    <source>
        <dbReference type="Pfam" id="PF01180"/>
    </source>
</evidence>
<dbReference type="GO" id="GO:0004152">
    <property type="term" value="F:dihydroorotate dehydrogenase activity"/>
    <property type="evidence" value="ECO:0007669"/>
    <property type="project" value="InterPro"/>
</dbReference>
<dbReference type="GO" id="GO:0006207">
    <property type="term" value="P:'de novo' pyrimidine nucleobase biosynthetic process"/>
    <property type="evidence" value="ECO:0007669"/>
    <property type="project" value="TreeGrafter"/>
</dbReference>
<dbReference type="SUPFAM" id="SSF51395">
    <property type="entry name" value="FMN-linked oxidoreductases"/>
    <property type="match status" value="1"/>
</dbReference>
<dbReference type="PIRSF" id="PIRSF000164">
    <property type="entry name" value="DHO_oxidase"/>
    <property type="match status" value="1"/>
</dbReference>
<evidence type="ECO:0000313" key="10">
    <source>
        <dbReference type="Proteomes" id="UP000521872"/>
    </source>
</evidence>
<dbReference type="UniPathway" id="UPA00070"/>
<comment type="caution">
    <text evidence="9">The sequence shown here is derived from an EMBL/GenBank/DDBJ whole genome shotgun (WGS) entry which is preliminary data.</text>
</comment>
<evidence type="ECO:0000256" key="5">
    <source>
        <dbReference type="ARBA" id="ARBA00022975"/>
    </source>
</evidence>
<dbReference type="InterPro" id="IPR050074">
    <property type="entry name" value="DHO_dehydrogenase"/>
</dbReference>
<proteinExistence type="predicted"/>
<evidence type="ECO:0000256" key="1">
    <source>
        <dbReference type="ARBA" id="ARBA00001917"/>
    </source>
</evidence>
<evidence type="ECO:0000256" key="6">
    <source>
        <dbReference type="ARBA" id="ARBA00023002"/>
    </source>
</evidence>
<evidence type="ECO:0000256" key="4">
    <source>
        <dbReference type="ARBA" id="ARBA00022643"/>
    </source>
</evidence>
<keyword evidence="6" id="KW-0560">Oxidoreductase</keyword>
<dbReference type="InterPro" id="IPR012135">
    <property type="entry name" value="Dihydroorotate_DH_1_2"/>
</dbReference>
<dbReference type="PANTHER" id="PTHR48109:SF1">
    <property type="entry name" value="DIHYDROOROTATE DEHYDROGENASE (FUMARATE)"/>
    <property type="match status" value="1"/>
</dbReference>
<dbReference type="AlphaFoldDB" id="A0A8H4VXV8"/>
<feature type="domain" description="Dihydroorotate dehydrogenase catalytic" evidence="8">
    <location>
        <begin position="25"/>
        <end position="327"/>
    </location>
</feature>
<evidence type="ECO:0000256" key="3">
    <source>
        <dbReference type="ARBA" id="ARBA00022630"/>
    </source>
</evidence>
<keyword evidence="5" id="KW-0665">Pyrimidine biosynthesis</keyword>
<dbReference type="GO" id="GO:0005737">
    <property type="term" value="C:cytoplasm"/>
    <property type="evidence" value="ECO:0007669"/>
    <property type="project" value="InterPro"/>
</dbReference>
<evidence type="ECO:0000256" key="7">
    <source>
        <dbReference type="ARBA" id="ARBA00031623"/>
    </source>
</evidence>
<gene>
    <name evidence="9" type="ORF">D9613_002019</name>
</gene>
<sequence>MVTVNTIQVDPALINSSCAWSSSLQQLLELYESPYTGAITTRTATQDGFPENDIHTVVFHAGMTTTLNSYGYSPHPLSQYLVWVEDILKTHPSNKKPVIISITASEPLTLALMIQAVQDLRKRLRDDVNSTSQIAVELNTSCPNIPKAAPSGYLIKSLKPLIQSLADAHAADPTLTIGLKLPPYVYKDQFTEVVEVLQSLDVEARTSGSGRCPISFLTCTNTLGNSLLFAEETTSSATDGFALPTDTGGLAGQSLHPLALGNVYTFKELLTSSADDYPGLKGVKIIGVGGVTDKAALRRMQNAGADVVGCATLFGKEGVQAFEMLSRE</sequence>
<evidence type="ECO:0000313" key="9">
    <source>
        <dbReference type="EMBL" id="KAF4623909.1"/>
    </source>
</evidence>
<comment type="cofactor">
    <cofactor evidence="1">
        <name>FMN</name>
        <dbReference type="ChEBI" id="CHEBI:58210"/>
    </cofactor>
</comment>